<organism evidence="2 3">
    <name type="scientific">Anabaena phage A-4L</name>
    <dbReference type="NCBI Taxonomy" id="1357732"/>
    <lineage>
        <taxon>Viruses</taxon>
        <taxon>Duplodnaviria</taxon>
        <taxon>Heunggongvirae</taxon>
        <taxon>Uroviricota</taxon>
        <taxon>Caudoviricetes</taxon>
        <taxon>Saffermanviridae</taxon>
        <taxon>Kozyakovvirus</taxon>
        <taxon>Kozyakovvirus A4L</taxon>
    </lineage>
</organism>
<sequence>MANTSKQNDPTKTLAWVRENEKYEVGGRQPIFKGFVNISREQIELLLANETDDKGCVKLDIALWEDGERPGVFKGSAQPQQPRDGQQFSRPKPKTSGTPHY</sequence>
<name>A0A059PY23_9CAUD</name>
<dbReference type="RefSeq" id="YP_009042792.1">
    <property type="nucleotide sequence ID" value="NC_024358.1"/>
</dbReference>
<dbReference type="KEGG" id="vg:19686313"/>
<proteinExistence type="predicted"/>
<evidence type="ECO:0000256" key="1">
    <source>
        <dbReference type="SAM" id="MobiDB-lite"/>
    </source>
</evidence>
<evidence type="ECO:0000313" key="3">
    <source>
        <dbReference type="Proteomes" id="UP000027000"/>
    </source>
</evidence>
<feature type="region of interest" description="Disordered" evidence="1">
    <location>
        <begin position="69"/>
        <end position="101"/>
    </location>
</feature>
<dbReference type="GeneID" id="19686313"/>
<evidence type="ECO:0000313" key="2">
    <source>
        <dbReference type="EMBL" id="AGR48549.1"/>
    </source>
</evidence>
<accession>A0A059PY23</accession>
<dbReference type="EMBL" id="KF356198">
    <property type="protein sequence ID" value="AGR48549.1"/>
    <property type="molecule type" value="Genomic_DNA"/>
</dbReference>
<dbReference type="Proteomes" id="UP000027000">
    <property type="component" value="Segment"/>
</dbReference>
<keyword evidence="3" id="KW-1185">Reference proteome</keyword>
<gene>
    <name evidence="2" type="ORF">A4L_22</name>
</gene>
<feature type="compositionally biased region" description="Polar residues" evidence="1">
    <location>
        <begin position="77"/>
        <end position="101"/>
    </location>
</feature>
<reference evidence="2 3" key="1">
    <citation type="journal article" date="2015" name="Virus Res.">
        <title>Unraveling the genome structure of cyanobacterial podovirus A-4L with long direct terminal repeats.</title>
        <authorList>
            <person name="Ou T."/>
            <person name="Liao X.Y."/>
            <person name="Gao X.C."/>
            <person name="Xu X.D."/>
            <person name="Zhang Q.Y."/>
        </authorList>
    </citation>
    <scope>NUCLEOTIDE SEQUENCE [LARGE SCALE GENOMIC DNA]</scope>
</reference>
<protein>
    <submittedName>
        <fullName evidence="2">Uncharacterized protein</fullName>
    </submittedName>
</protein>